<accession>A0A420Y3T0</accession>
<evidence type="ECO:0000313" key="2">
    <source>
        <dbReference type="Proteomes" id="UP000275385"/>
    </source>
</evidence>
<comment type="caution">
    <text evidence="1">The sequence shown here is derived from an EMBL/GenBank/DDBJ whole genome shotgun (WGS) entry which is preliminary data.</text>
</comment>
<organism evidence="1 2">
    <name type="scientific">Coniochaeta pulveracea</name>
    <dbReference type="NCBI Taxonomy" id="177199"/>
    <lineage>
        <taxon>Eukaryota</taxon>
        <taxon>Fungi</taxon>
        <taxon>Dikarya</taxon>
        <taxon>Ascomycota</taxon>
        <taxon>Pezizomycotina</taxon>
        <taxon>Sordariomycetes</taxon>
        <taxon>Sordariomycetidae</taxon>
        <taxon>Coniochaetales</taxon>
        <taxon>Coniochaetaceae</taxon>
        <taxon>Coniochaeta</taxon>
    </lineage>
</organism>
<sequence>MRIKKANYPATQKAFSSPNKQCNAKKLCPSNKYIMSDERIETLATLRRLVEEWDEPIELNNDPAQDEELEDEAYDSDLEDLILQQTPIRYIHYLYLADGQVLTFIKQSTFQEMKAWFATLWRISDNLVSILVKCPWMPDRIMFLPEALEEYYSDMQLAGVVVPYSYGMSQEGLVVPTSFGTWPIASALEVQMAVAMAHGDWEVEVEGEDEDLPDEMGDEERLV</sequence>
<evidence type="ECO:0000313" key="1">
    <source>
        <dbReference type="EMBL" id="RKU42529.1"/>
    </source>
</evidence>
<keyword evidence="2" id="KW-1185">Reference proteome</keyword>
<dbReference type="Proteomes" id="UP000275385">
    <property type="component" value="Unassembled WGS sequence"/>
</dbReference>
<proteinExistence type="predicted"/>
<dbReference type="EMBL" id="QVQW01000055">
    <property type="protein sequence ID" value="RKU42529.1"/>
    <property type="molecule type" value="Genomic_DNA"/>
</dbReference>
<dbReference type="AlphaFoldDB" id="A0A420Y3T0"/>
<protein>
    <submittedName>
        <fullName evidence="1">Uncharacterized protein</fullName>
    </submittedName>
</protein>
<gene>
    <name evidence="1" type="ORF">DL546_004727</name>
</gene>
<reference evidence="1 2" key="1">
    <citation type="submission" date="2018-08" db="EMBL/GenBank/DDBJ databases">
        <title>Draft genome of the lignicolous fungus Coniochaeta pulveracea.</title>
        <authorList>
            <person name="Borstlap C.J."/>
            <person name="De Witt R.N."/>
            <person name="Botha A."/>
            <person name="Volschenk H."/>
        </authorList>
    </citation>
    <scope>NUCLEOTIDE SEQUENCE [LARGE SCALE GENOMIC DNA]</scope>
    <source>
        <strain evidence="1 2">CAB683</strain>
    </source>
</reference>
<name>A0A420Y3T0_9PEZI</name>